<evidence type="ECO:0000256" key="1">
    <source>
        <dbReference type="SAM" id="SignalP"/>
    </source>
</evidence>
<reference evidence="3 4" key="1">
    <citation type="submission" date="2022-02" db="EMBL/GenBank/DDBJ databases">
        <authorList>
            <person name="Min J."/>
        </authorList>
    </citation>
    <scope>NUCLEOTIDE SEQUENCE [LARGE SCALE GENOMIC DNA]</scope>
    <source>
        <strain evidence="3 4">GR10-1</strain>
    </source>
</reference>
<keyword evidence="1" id="KW-0732">Signal</keyword>
<feature type="domain" description="Peptidase M1 membrane alanine aminopeptidase" evidence="2">
    <location>
        <begin position="340"/>
        <end position="479"/>
    </location>
</feature>
<dbReference type="InterPro" id="IPR042097">
    <property type="entry name" value="Aminopeptidase_N-like_N_sf"/>
</dbReference>
<proteinExistence type="predicted"/>
<gene>
    <name evidence="3" type="ORF">MKP09_01140</name>
</gene>
<comment type="caution">
    <text evidence="3">The sequence shown here is derived from an EMBL/GenBank/DDBJ whole genome shotgun (WGS) entry which is preliminary data.</text>
</comment>
<feature type="chain" id="PRO_5046309445" evidence="1">
    <location>
        <begin position="24"/>
        <end position="554"/>
    </location>
</feature>
<dbReference type="SUPFAM" id="SSF55486">
    <property type="entry name" value="Metalloproteases ('zincins'), catalytic domain"/>
    <property type="match status" value="1"/>
</dbReference>
<dbReference type="InterPro" id="IPR014782">
    <property type="entry name" value="Peptidase_M1_dom"/>
</dbReference>
<dbReference type="PANTHER" id="PTHR45726:SF3">
    <property type="entry name" value="LEUKOTRIENE A-4 HYDROLASE"/>
    <property type="match status" value="1"/>
</dbReference>
<organism evidence="3 4">
    <name type="scientific">Niabella ginsengisoli</name>
    <dbReference type="NCBI Taxonomy" id="522298"/>
    <lineage>
        <taxon>Bacteria</taxon>
        <taxon>Pseudomonadati</taxon>
        <taxon>Bacteroidota</taxon>
        <taxon>Chitinophagia</taxon>
        <taxon>Chitinophagales</taxon>
        <taxon>Chitinophagaceae</taxon>
        <taxon>Niabella</taxon>
    </lineage>
</organism>
<sequence>MVKIFCKVVVLFFVVMLANNAAAQLGVEKKTFTREDSLRGSYGAGRVGWDVLRYDLTVKPDFPSKTISGNNIITFYDTGAKRMQVDMQEPMMIDSVVYEGKLLPIEREGNVFWVTFRDPNAMYKIKPGSRKIAVYFHGKPVEAKNAPWDGGWIWTKDEQGRDWATVACQGLGASVWYPCKDYQADEPDSGATLSMIVPDTLVGVGNGRLINSSKNGDGTSTWKWEVKSPINNYNIIPYIGKYVNFTDQMKGEKGLLDLSYWVLDYNLEKAKKQFAVVKPMIKCFESWMGPYPFYEDSYKLIDAPHLGMEHQSGVAYGNKYGMGYLGKDLSGSGWGLKFDFIIVHESGHEWFANNITSKDIADMWIHESFTNYSETMFVECEFGKKAGREYVIGTRKNVTNDIPIIGRYGVNEEGSGDMYYKGGNMLHTIRQIINNDVLFKNILRGLNREFYHQTVTTEQVEKYMIDKSGKDLSKIFDQYLRTIKIPELQFKIEGSQIAYKWANVVKGFNMPVKLINGKWLYPTESEKKISLSNAGGKELAVAPDFYITVKEIKF</sequence>
<dbReference type="CDD" id="cd09603">
    <property type="entry name" value="M1_APN_like"/>
    <property type="match status" value="1"/>
</dbReference>
<keyword evidence="4" id="KW-1185">Reference proteome</keyword>
<evidence type="ECO:0000313" key="4">
    <source>
        <dbReference type="Proteomes" id="UP001202248"/>
    </source>
</evidence>
<dbReference type="Proteomes" id="UP001202248">
    <property type="component" value="Unassembled WGS sequence"/>
</dbReference>
<dbReference type="Pfam" id="PF01433">
    <property type="entry name" value="Peptidase_M1"/>
    <property type="match status" value="1"/>
</dbReference>
<dbReference type="InterPro" id="IPR034015">
    <property type="entry name" value="M1_LTA4H"/>
</dbReference>
<dbReference type="EMBL" id="JAKWBL010000001">
    <property type="protein sequence ID" value="MCH5596627.1"/>
    <property type="molecule type" value="Genomic_DNA"/>
</dbReference>
<protein>
    <submittedName>
        <fullName evidence="3">M1 family metallopeptidase</fullName>
    </submittedName>
</protein>
<dbReference type="PANTHER" id="PTHR45726">
    <property type="entry name" value="LEUKOTRIENE A-4 HYDROLASE"/>
    <property type="match status" value="1"/>
</dbReference>
<dbReference type="SUPFAM" id="SSF63737">
    <property type="entry name" value="Leukotriene A4 hydrolase N-terminal domain"/>
    <property type="match status" value="1"/>
</dbReference>
<dbReference type="Gene3D" id="2.60.40.1730">
    <property type="entry name" value="tricorn interacting facor f3 domain"/>
    <property type="match status" value="1"/>
</dbReference>
<dbReference type="RefSeq" id="WP_240825920.1">
    <property type="nucleotide sequence ID" value="NZ_JAKWBL010000001.1"/>
</dbReference>
<feature type="signal peptide" evidence="1">
    <location>
        <begin position="1"/>
        <end position="23"/>
    </location>
</feature>
<accession>A0ABS9SE41</accession>
<dbReference type="InterPro" id="IPR027268">
    <property type="entry name" value="Peptidase_M4/M1_CTD_sf"/>
</dbReference>
<evidence type="ECO:0000259" key="2">
    <source>
        <dbReference type="Pfam" id="PF01433"/>
    </source>
</evidence>
<name>A0ABS9SE41_9BACT</name>
<dbReference type="Gene3D" id="1.10.390.10">
    <property type="entry name" value="Neutral Protease Domain 2"/>
    <property type="match status" value="1"/>
</dbReference>
<evidence type="ECO:0000313" key="3">
    <source>
        <dbReference type="EMBL" id="MCH5596627.1"/>
    </source>
</evidence>